<dbReference type="Gene3D" id="3.60.20.10">
    <property type="entry name" value="Glutamine Phosphoribosylpyrophosphate, subunit 1, domain 1"/>
    <property type="match status" value="1"/>
</dbReference>
<gene>
    <name evidence="6" type="ORF">PoB_003734200</name>
</gene>
<dbReference type="GO" id="GO:0006529">
    <property type="term" value="P:asparagine biosynthetic process"/>
    <property type="evidence" value="ECO:0007669"/>
    <property type="project" value="UniProtKB-KW"/>
</dbReference>
<evidence type="ECO:0000313" key="6">
    <source>
        <dbReference type="EMBL" id="GFO10837.1"/>
    </source>
</evidence>
<dbReference type="CDD" id="cd01991">
    <property type="entry name" value="Asn_synthase_B_C"/>
    <property type="match status" value="1"/>
</dbReference>
<dbReference type="PANTHER" id="PTHR45937">
    <property type="entry name" value="ASPARAGINE SYNTHETASE DOMAIN-CONTAINING PROTEIN 1"/>
    <property type="match status" value="1"/>
</dbReference>
<accession>A0AAV4AU36</accession>
<dbReference type="Proteomes" id="UP000735302">
    <property type="component" value="Unassembled WGS sequence"/>
</dbReference>
<dbReference type="EMBL" id="BLXT01004211">
    <property type="protein sequence ID" value="GFO10837.1"/>
    <property type="molecule type" value="Genomic_DNA"/>
</dbReference>
<dbReference type="SUPFAM" id="SSF52402">
    <property type="entry name" value="Adenine nucleotide alpha hydrolases-like"/>
    <property type="match status" value="2"/>
</dbReference>
<organism evidence="6 7">
    <name type="scientific">Plakobranchus ocellatus</name>
    <dbReference type="NCBI Taxonomy" id="259542"/>
    <lineage>
        <taxon>Eukaryota</taxon>
        <taxon>Metazoa</taxon>
        <taxon>Spiralia</taxon>
        <taxon>Lophotrochozoa</taxon>
        <taxon>Mollusca</taxon>
        <taxon>Gastropoda</taxon>
        <taxon>Heterobranchia</taxon>
        <taxon>Euthyneura</taxon>
        <taxon>Panpulmonata</taxon>
        <taxon>Sacoglossa</taxon>
        <taxon>Placobranchoidea</taxon>
        <taxon>Plakobranchidae</taxon>
        <taxon>Plakobranchus</taxon>
    </lineage>
</organism>
<protein>
    <submittedName>
        <fullName evidence="6">Asparagine synthetase domain-containing protein 1</fullName>
    </submittedName>
</protein>
<keyword evidence="7" id="KW-1185">Reference proteome</keyword>
<feature type="domain" description="Glutamine amidotransferase type-2" evidence="5">
    <location>
        <begin position="2"/>
        <end position="209"/>
    </location>
</feature>
<dbReference type="AlphaFoldDB" id="A0AAV4AU36"/>
<evidence type="ECO:0000256" key="1">
    <source>
        <dbReference type="ARBA" id="ARBA00022605"/>
    </source>
</evidence>
<dbReference type="PROSITE" id="PS51278">
    <property type="entry name" value="GATASE_TYPE_2"/>
    <property type="match status" value="1"/>
</dbReference>
<dbReference type="InterPro" id="IPR017932">
    <property type="entry name" value="GATase_2_dom"/>
</dbReference>
<name>A0AAV4AU36_9GAST</name>
<dbReference type="PANTHER" id="PTHR45937:SF1">
    <property type="entry name" value="ASPARAGINE SYNTHETASE DOMAIN-CONTAINING PROTEIN 1"/>
    <property type="match status" value="1"/>
</dbReference>
<dbReference type="SUPFAM" id="SSF56235">
    <property type="entry name" value="N-terminal nucleophile aminohydrolases (Ntn hydrolases)"/>
    <property type="match status" value="1"/>
</dbReference>
<dbReference type="Gene3D" id="3.40.50.620">
    <property type="entry name" value="HUPs"/>
    <property type="match status" value="2"/>
</dbReference>
<keyword evidence="1" id="KW-0028">Amino-acid biosynthesis</keyword>
<dbReference type="CDD" id="cd03766">
    <property type="entry name" value="Gn_AT_II_novel"/>
    <property type="match status" value="1"/>
</dbReference>
<keyword evidence="2" id="KW-0061">Asparagine biosynthesis</keyword>
<evidence type="ECO:0000313" key="7">
    <source>
        <dbReference type="Proteomes" id="UP000735302"/>
    </source>
</evidence>
<dbReference type="GO" id="GO:0004066">
    <property type="term" value="F:asparagine synthase (glutamine-hydrolyzing) activity"/>
    <property type="evidence" value="ECO:0007669"/>
    <property type="project" value="InterPro"/>
</dbReference>
<dbReference type="Pfam" id="PF00733">
    <property type="entry name" value="Asn_synthase"/>
    <property type="match status" value="3"/>
</dbReference>
<evidence type="ECO:0000256" key="2">
    <source>
        <dbReference type="ARBA" id="ARBA00022888"/>
    </source>
</evidence>
<evidence type="ECO:0000256" key="3">
    <source>
        <dbReference type="ARBA" id="ARBA00022962"/>
    </source>
</evidence>
<evidence type="ECO:0000259" key="5">
    <source>
        <dbReference type="PROSITE" id="PS51278"/>
    </source>
</evidence>
<dbReference type="InterPro" id="IPR001962">
    <property type="entry name" value="Asn_synthase"/>
</dbReference>
<sequence length="821" mass="91797">MCGICFVCSRSESHLNGQSCDSLGQKIGTNQNFLQNRGPDASSCSHILLPGDLNAFMQGCVLHLRGRLTPQPVTSSKGNILLWNGEIFYGIEVSEEENDTQVLSNMLDSCRSQESVLEVLEKIYGPWAFIFWQAEAKTLWFGRDMFGRRSLLWHLPETPADDFLLTSVALGDKIYKEIPCVGIFSMDFSHVEENTDGLETGKLTLPSFVLHPWLNCRWPGTNKHVLTTPAEDLISQLYPDGQGCYVNFSLSRYGLNRWIPVMHSDAANRHNFSKLHEEVSEACEAQNKLTKNADSEAGQVVTPELQAPRRNGSYEKAEANDAKSLEETLQQIFKERQDLHSLVEQCIETLQEAVKTRVEKLTHMKQLLKNGSTEQPCQESTARVAVLFSGGLDSTLLAALADRCVPKEEPIDLLNVAFEQALPPSPKQLGKCRKPHKQNRKTTRPVQPGAHGSDPDTEGSHESGTFHDAVSDVTHPTLGEENHLISAHSQTMQRIHPISAKDPKQTEKCAPRTDPVIPCVKDLNLSSSVNPKSPSVLNSKLSDPVNSTVFEPGRDSFCDVKDKMSPQKQDATSINQVSVSHLKHTAFDPYDVPDRQTGRTALAELNPNRQWNFVEINVSKVELQAVRQSHISQLIYPLRTVLDDSIGCAVWFAAKGLGLVDTDHPAEEDNHKKHLFSSRAQVVLCGMAADELFAGYSRHRATFNKEGWTGLEREMEEELWRISARNLGRDDRIITDHGKEARFPYLDEHFVQLVSKIPLRKRVDFTYPRGIGEKLLLRLCALKVGLAETACQAKRAIQFGSKIAKLDNRKEKGSDVCERLL</sequence>
<feature type="compositionally biased region" description="Basic residues" evidence="4">
    <location>
        <begin position="430"/>
        <end position="443"/>
    </location>
</feature>
<feature type="region of interest" description="Disordered" evidence="4">
    <location>
        <begin position="424"/>
        <end position="472"/>
    </location>
</feature>
<reference evidence="6 7" key="1">
    <citation type="journal article" date="2021" name="Elife">
        <title>Chloroplast acquisition without the gene transfer in kleptoplastic sea slugs, Plakobranchus ocellatus.</title>
        <authorList>
            <person name="Maeda T."/>
            <person name="Takahashi S."/>
            <person name="Yoshida T."/>
            <person name="Shimamura S."/>
            <person name="Takaki Y."/>
            <person name="Nagai Y."/>
            <person name="Toyoda A."/>
            <person name="Suzuki Y."/>
            <person name="Arimoto A."/>
            <person name="Ishii H."/>
            <person name="Satoh N."/>
            <person name="Nishiyama T."/>
            <person name="Hasebe M."/>
            <person name="Maruyama T."/>
            <person name="Minagawa J."/>
            <person name="Obokata J."/>
            <person name="Shigenobu S."/>
        </authorList>
    </citation>
    <scope>NUCLEOTIDE SEQUENCE [LARGE SCALE GENOMIC DNA]</scope>
</reference>
<dbReference type="InterPro" id="IPR051857">
    <property type="entry name" value="Asn_synthetase_domain"/>
</dbReference>
<comment type="caution">
    <text evidence="6">The sequence shown here is derived from an EMBL/GenBank/DDBJ whole genome shotgun (WGS) entry which is preliminary data.</text>
</comment>
<dbReference type="InterPro" id="IPR014729">
    <property type="entry name" value="Rossmann-like_a/b/a_fold"/>
</dbReference>
<evidence type="ECO:0000256" key="4">
    <source>
        <dbReference type="SAM" id="MobiDB-lite"/>
    </source>
</evidence>
<dbReference type="Pfam" id="PF13537">
    <property type="entry name" value="GATase_7"/>
    <property type="match status" value="1"/>
</dbReference>
<keyword evidence="3" id="KW-0315">Glutamine amidotransferase</keyword>
<proteinExistence type="predicted"/>
<dbReference type="InterPro" id="IPR029055">
    <property type="entry name" value="Ntn_hydrolases_N"/>
</dbReference>